<dbReference type="RefSeq" id="WP_166104932.1">
    <property type="nucleotide sequence ID" value="NZ_BMMY01000004.1"/>
</dbReference>
<dbReference type="Pfam" id="PF13469">
    <property type="entry name" value="Sulfotransfer_3"/>
    <property type="match status" value="1"/>
</dbReference>
<dbReference type="EMBL" id="CP060712">
    <property type="protein sequence ID" value="QNN49785.1"/>
    <property type="molecule type" value="Genomic_DNA"/>
</dbReference>
<gene>
    <name evidence="2" type="ORF">H9L10_01420</name>
</gene>
<dbReference type="InterPro" id="IPR037359">
    <property type="entry name" value="NST/OST"/>
</dbReference>
<dbReference type="KEGG" id="pei:H9L10_01420"/>
<keyword evidence="3" id="KW-1185">Reference proteome</keyword>
<dbReference type="PANTHER" id="PTHR10605:SF56">
    <property type="entry name" value="BIFUNCTIONAL HEPARAN SULFATE N-DEACETYLASE_N-SULFOTRANSFERASE"/>
    <property type="match status" value="1"/>
</dbReference>
<dbReference type="SUPFAM" id="SSF52540">
    <property type="entry name" value="P-loop containing nucleoside triphosphate hydrolases"/>
    <property type="match status" value="1"/>
</dbReference>
<keyword evidence="1 2" id="KW-0808">Transferase</keyword>
<dbReference type="Gene3D" id="3.40.50.300">
    <property type="entry name" value="P-loop containing nucleotide triphosphate hydrolases"/>
    <property type="match status" value="1"/>
</dbReference>
<dbReference type="AlphaFoldDB" id="A0A7G9R2G0"/>
<evidence type="ECO:0000256" key="1">
    <source>
        <dbReference type="ARBA" id="ARBA00022679"/>
    </source>
</evidence>
<evidence type="ECO:0000313" key="3">
    <source>
        <dbReference type="Proteomes" id="UP000515976"/>
    </source>
</evidence>
<dbReference type="GO" id="GO:0008146">
    <property type="term" value="F:sulfotransferase activity"/>
    <property type="evidence" value="ECO:0007669"/>
    <property type="project" value="InterPro"/>
</dbReference>
<reference evidence="2 3" key="1">
    <citation type="submission" date="2020-08" db="EMBL/GenBank/DDBJ databases">
        <title>Genome sequence of Phycicoccus endophyticus JCM 31784T.</title>
        <authorList>
            <person name="Hyun D.-W."/>
            <person name="Bae J.-W."/>
        </authorList>
    </citation>
    <scope>NUCLEOTIDE SEQUENCE [LARGE SCALE GENOMIC DNA]</scope>
    <source>
        <strain evidence="2 3">JCM 31784</strain>
    </source>
</reference>
<sequence length="283" mass="32309">MTLPNFLYLGPDKAGSSWLHEALITHPQVYLSPAKDLYFFDRYYERGLDWYAGQFRGATPQHAVVGEVCQDYLADPRCPARIHEALPDARLMVSLRDPVSRAFSSYLYARKHGLWPETFREAVEQVPELVEHGRYGAQLRAYRELFPAERIHVAVFDDLGADPQGYFDAVTDFLQVDRLTLSAELLAERLVASRARAVPVARAVRAFADVARRLDGARVVARVKRSSMVHRVLYTPLGEDRPVMTPEDREYLRGLYVDDVRLLEEDWGLDLRSRWGWDSVAAG</sequence>
<name>A0A7G9R2G0_9MICO</name>
<dbReference type="PANTHER" id="PTHR10605">
    <property type="entry name" value="HEPARAN SULFATE SULFOTRANSFERASE"/>
    <property type="match status" value="1"/>
</dbReference>
<organism evidence="2 3">
    <name type="scientific">Phycicoccus endophyticus</name>
    <dbReference type="NCBI Taxonomy" id="1690220"/>
    <lineage>
        <taxon>Bacteria</taxon>
        <taxon>Bacillati</taxon>
        <taxon>Actinomycetota</taxon>
        <taxon>Actinomycetes</taxon>
        <taxon>Micrococcales</taxon>
        <taxon>Intrasporangiaceae</taxon>
        <taxon>Phycicoccus</taxon>
    </lineage>
</organism>
<dbReference type="Proteomes" id="UP000515976">
    <property type="component" value="Chromosome"/>
</dbReference>
<proteinExistence type="predicted"/>
<evidence type="ECO:0000313" key="2">
    <source>
        <dbReference type="EMBL" id="QNN49785.1"/>
    </source>
</evidence>
<accession>A0A7G9R2G0</accession>
<dbReference type="InterPro" id="IPR027417">
    <property type="entry name" value="P-loop_NTPase"/>
</dbReference>
<protein>
    <submittedName>
        <fullName evidence="2">Sulfotransferase</fullName>
    </submittedName>
</protein>